<gene>
    <name evidence="2" type="ORF">Nocox_28685</name>
</gene>
<evidence type="ECO:0000313" key="2">
    <source>
        <dbReference type="EMBL" id="QYC43321.1"/>
    </source>
</evidence>
<protein>
    <recommendedName>
        <fullName evidence="4">Peptidase S1 domain-containing protein</fullName>
    </recommendedName>
</protein>
<organism evidence="2 3">
    <name type="scientific">Nonomuraea coxensis DSM 45129</name>
    <dbReference type="NCBI Taxonomy" id="1122611"/>
    <lineage>
        <taxon>Bacteria</taxon>
        <taxon>Bacillati</taxon>
        <taxon>Actinomycetota</taxon>
        <taxon>Actinomycetes</taxon>
        <taxon>Streptosporangiales</taxon>
        <taxon>Streptosporangiaceae</taxon>
        <taxon>Nonomuraea</taxon>
    </lineage>
</organism>
<accession>A0ABX8U8R4</accession>
<name>A0ABX8U8R4_9ACTN</name>
<dbReference type="SUPFAM" id="SSF50494">
    <property type="entry name" value="Trypsin-like serine proteases"/>
    <property type="match status" value="1"/>
</dbReference>
<evidence type="ECO:0000256" key="1">
    <source>
        <dbReference type="SAM" id="MobiDB-lite"/>
    </source>
</evidence>
<keyword evidence="3" id="KW-1185">Reference proteome</keyword>
<dbReference type="InterPro" id="IPR043504">
    <property type="entry name" value="Peptidase_S1_PA_chymotrypsin"/>
</dbReference>
<dbReference type="EMBL" id="CP068985">
    <property type="protein sequence ID" value="QYC43321.1"/>
    <property type="molecule type" value="Genomic_DNA"/>
</dbReference>
<dbReference type="Gene3D" id="2.40.10.10">
    <property type="entry name" value="Trypsin-like serine proteases"/>
    <property type="match status" value="2"/>
</dbReference>
<dbReference type="InterPro" id="IPR009003">
    <property type="entry name" value="Peptidase_S1_PA"/>
</dbReference>
<dbReference type="Proteomes" id="UP000824681">
    <property type="component" value="Chromosome"/>
</dbReference>
<evidence type="ECO:0000313" key="3">
    <source>
        <dbReference type="Proteomes" id="UP000824681"/>
    </source>
</evidence>
<evidence type="ECO:0008006" key="4">
    <source>
        <dbReference type="Google" id="ProtNLM"/>
    </source>
</evidence>
<dbReference type="RefSeq" id="WP_020546427.1">
    <property type="nucleotide sequence ID" value="NZ_CP068985.1"/>
</dbReference>
<reference evidence="2 3" key="1">
    <citation type="journal article" date="2021" name="ACS Chem. Biol.">
        <title>Genomic-Led Discovery of a Novel Glycopeptide Antibiotic by Nonomuraea coxensis DSM 45129.</title>
        <authorList>
            <person name="Yushchuk O."/>
            <person name="Vior N.M."/>
            <person name="Andreo-Vidal A."/>
            <person name="Berini F."/>
            <person name="Ruckert C."/>
            <person name="Busche T."/>
            <person name="Binda E."/>
            <person name="Kalinowski J."/>
            <person name="Truman A.W."/>
            <person name="Marinelli F."/>
        </authorList>
    </citation>
    <scope>NUCLEOTIDE SEQUENCE [LARGE SCALE GENOMIC DNA]</scope>
    <source>
        <strain evidence="2 3">DSM 45129</strain>
    </source>
</reference>
<feature type="region of interest" description="Disordered" evidence="1">
    <location>
        <begin position="35"/>
        <end position="68"/>
    </location>
</feature>
<proteinExistence type="predicted"/>
<sequence length="322" mass="33722">MVSAPLVRDVTEARQAVAYWLADGGANLRNATPFTPPYDVRGERTSGTVVPPGKPIKIGPASPLAEGEPPRTAGKVFFVGGDQQPHWCSAVAVQSQYRNLVATAAHCVYDMAGAAPTTTDHWVFIPGPATDGTHPHGIYAGSRVFTHLDFTAYDDPDRDVAFVNVYSGVVPSADGTLTTNGRLVDIVGGQGLAYNQLIDETAAPEVDVFGFPAGPHPDGTTPYTGQSLERSAGRVSATSLSSPSADQLVGVESPFTGEGSLGSAWLQRYEDELGLGCLNGVTVGVSDTDGDGRYDTGVSPYFDTPLADVYKAASVSWTGRLT</sequence>